<evidence type="ECO:0000256" key="2">
    <source>
        <dbReference type="ARBA" id="ARBA00007935"/>
    </source>
</evidence>
<feature type="transmembrane region" description="Helical" evidence="8">
    <location>
        <begin position="124"/>
        <end position="147"/>
    </location>
</feature>
<feature type="transmembrane region" description="Helical" evidence="8">
    <location>
        <begin position="285"/>
        <end position="304"/>
    </location>
</feature>
<feature type="transmembrane region" description="Helical" evidence="8">
    <location>
        <begin position="42"/>
        <end position="63"/>
    </location>
</feature>
<protein>
    <submittedName>
        <fullName evidence="9">Iron ABC transporter permease</fullName>
    </submittedName>
</protein>
<keyword evidence="10" id="KW-1185">Reference proteome</keyword>
<organism evidence="9 10">
    <name type="scientific">Limosilactobacillus walteri</name>
    <dbReference type="NCBI Taxonomy" id="2268022"/>
    <lineage>
        <taxon>Bacteria</taxon>
        <taxon>Bacillati</taxon>
        <taxon>Bacillota</taxon>
        <taxon>Bacilli</taxon>
        <taxon>Lactobacillales</taxon>
        <taxon>Lactobacillaceae</taxon>
        <taxon>Limosilactobacillus</taxon>
    </lineage>
</organism>
<evidence type="ECO:0000256" key="6">
    <source>
        <dbReference type="ARBA" id="ARBA00022989"/>
    </source>
</evidence>
<evidence type="ECO:0000256" key="7">
    <source>
        <dbReference type="ARBA" id="ARBA00023136"/>
    </source>
</evidence>
<keyword evidence="6 8" id="KW-1133">Transmembrane helix</keyword>
<dbReference type="Pfam" id="PF01032">
    <property type="entry name" value="FecCD"/>
    <property type="match status" value="1"/>
</dbReference>
<dbReference type="InterPro" id="IPR037294">
    <property type="entry name" value="ABC_BtuC-like"/>
</dbReference>
<proteinExistence type="inferred from homology"/>
<feature type="transmembrane region" description="Helical" evidence="8">
    <location>
        <begin position="98"/>
        <end position="118"/>
    </location>
</feature>
<dbReference type="Proteomes" id="UP000704341">
    <property type="component" value="Unassembled WGS sequence"/>
</dbReference>
<feature type="transmembrane region" description="Helical" evidence="8">
    <location>
        <begin position="216"/>
        <end position="243"/>
    </location>
</feature>
<comment type="similarity">
    <text evidence="2">Belongs to the binding-protein-dependent transport system permease family. FecCD subfamily.</text>
</comment>
<evidence type="ECO:0000256" key="4">
    <source>
        <dbReference type="ARBA" id="ARBA00022475"/>
    </source>
</evidence>
<reference evidence="9 10" key="1">
    <citation type="submission" date="2018-07" db="EMBL/GenBank/DDBJ databases">
        <title>Phylogenomic Insights into understanding Host Adaptation of Lactobacillus reuteri by a novel species, Lactobacillus spp. M31.</title>
        <authorList>
            <person name="Sharma S."/>
            <person name="Patil P."/>
            <person name="Korpole S."/>
            <person name="Patil P.B."/>
        </authorList>
    </citation>
    <scope>NUCLEOTIDE SEQUENCE [LARGE SCALE GENOMIC DNA]</scope>
    <source>
        <strain evidence="9 10">M31</strain>
    </source>
</reference>
<feature type="transmembrane region" description="Helical" evidence="8">
    <location>
        <begin position="255"/>
        <end position="273"/>
    </location>
</feature>
<accession>A0ABR8P9W1</accession>
<comment type="caution">
    <text evidence="9">The sequence shown here is derived from an EMBL/GenBank/DDBJ whole genome shotgun (WGS) entry which is preliminary data.</text>
</comment>
<sequence length="311" mass="32854">MIFALSCGRIYYSPSELLQTLVHPQSNPVAANVIFNIRLPRIIGALLVGASLAMAGCSFQNVFHNPLVSPDILGVSYGAAGGAAMAILLGYGLGGTQALAFIGGIIAVDLTVALARIINQKGTLILVLAGIVISGFMQALIGLLKYIADPDSQLPSIVYWQLGSLAKVDFSNIIAILPLLIIGTIVLIVLRWHLTVLSLGDQQAQLEGINIGLERLFIIIASTFLTAGTVCLSGNVGWVGLVIPHIARLLVGDNAQRTLPLSAFLGALFLLIVDTLARSLSVGEIPLSILTGFIGTPLFVYILIKKKVRLN</sequence>
<evidence type="ECO:0000313" key="9">
    <source>
        <dbReference type="EMBL" id="MBD5807478.1"/>
    </source>
</evidence>
<dbReference type="PANTHER" id="PTHR30472">
    <property type="entry name" value="FERRIC ENTEROBACTIN TRANSPORT SYSTEM PERMEASE PROTEIN"/>
    <property type="match status" value="1"/>
</dbReference>
<evidence type="ECO:0000256" key="1">
    <source>
        <dbReference type="ARBA" id="ARBA00004651"/>
    </source>
</evidence>
<evidence type="ECO:0000256" key="5">
    <source>
        <dbReference type="ARBA" id="ARBA00022692"/>
    </source>
</evidence>
<keyword evidence="5 8" id="KW-0812">Transmembrane</keyword>
<dbReference type="InterPro" id="IPR000522">
    <property type="entry name" value="ABC_transptr_permease_BtuC"/>
</dbReference>
<keyword evidence="7 8" id="KW-0472">Membrane</keyword>
<evidence type="ECO:0000256" key="3">
    <source>
        <dbReference type="ARBA" id="ARBA00022448"/>
    </source>
</evidence>
<keyword evidence="3" id="KW-0813">Transport</keyword>
<evidence type="ECO:0000313" key="10">
    <source>
        <dbReference type="Proteomes" id="UP000704341"/>
    </source>
</evidence>
<feature type="transmembrane region" description="Helical" evidence="8">
    <location>
        <begin position="75"/>
        <end position="93"/>
    </location>
</feature>
<dbReference type="SUPFAM" id="SSF81345">
    <property type="entry name" value="ABC transporter involved in vitamin B12 uptake, BtuC"/>
    <property type="match status" value="1"/>
</dbReference>
<keyword evidence="4" id="KW-1003">Cell membrane</keyword>
<comment type="subcellular location">
    <subcellularLocation>
        <location evidence="1">Cell membrane</location>
        <topology evidence="1">Multi-pass membrane protein</topology>
    </subcellularLocation>
</comment>
<dbReference type="CDD" id="cd06550">
    <property type="entry name" value="TM_ABC_iron-siderophores_like"/>
    <property type="match status" value="1"/>
</dbReference>
<gene>
    <name evidence="9" type="ORF">DTK66_10340</name>
</gene>
<dbReference type="Gene3D" id="1.10.3470.10">
    <property type="entry name" value="ABC transporter involved in vitamin B12 uptake, BtuC"/>
    <property type="match status" value="1"/>
</dbReference>
<feature type="transmembrane region" description="Helical" evidence="8">
    <location>
        <begin position="168"/>
        <end position="190"/>
    </location>
</feature>
<evidence type="ECO:0000256" key="8">
    <source>
        <dbReference type="SAM" id="Phobius"/>
    </source>
</evidence>
<dbReference type="PANTHER" id="PTHR30472:SF70">
    <property type="entry name" value="MOLYBDATE IMPORT SYSTEM PERMEASE PROTEIN MOLB"/>
    <property type="match status" value="1"/>
</dbReference>
<dbReference type="EMBL" id="QORN01000054">
    <property type="protein sequence ID" value="MBD5807478.1"/>
    <property type="molecule type" value="Genomic_DNA"/>
</dbReference>
<name>A0ABR8P9W1_9LACO</name>